<feature type="domain" description="DUF3502" evidence="1">
    <location>
        <begin position="419"/>
        <end position="484"/>
    </location>
</feature>
<evidence type="ECO:0000313" key="2">
    <source>
        <dbReference type="EMBL" id="HIQ96324.1"/>
    </source>
</evidence>
<reference evidence="2" key="2">
    <citation type="journal article" date="2021" name="PeerJ">
        <title>Extensive microbial diversity within the chicken gut microbiome revealed by metagenomics and culture.</title>
        <authorList>
            <person name="Gilroy R."/>
            <person name="Ravi A."/>
            <person name="Getino M."/>
            <person name="Pursley I."/>
            <person name="Horton D.L."/>
            <person name="Alikhan N.F."/>
            <person name="Baker D."/>
            <person name="Gharbi K."/>
            <person name="Hall N."/>
            <person name="Watson M."/>
            <person name="Adriaenssens E.M."/>
            <person name="Foster-Nyarko E."/>
            <person name="Jarju S."/>
            <person name="Secka A."/>
            <person name="Antonio M."/>
            <person name="Oren A."/>
            <person name="Chaudhuri R.R."/>
            <person name="La Ragione R."/>
            <person name="Hildebrand F."/>
            <person name="Pallen M.J."/>
        </authorList>
    </citation>
    <scope>NUCLEOTIDE SEQUENCE</scope>
    <source>
        <strain evidence="2">ChiSjej3B21-11622</strain>
    </source>
</reference>
<dbReference type="InterPro" id="IPR022627">
    <property type="entry name" value="DUF3502"/>
</dbReference>
<dbReference type="EMBL" id="DVFT01000104">
    <property type="protein sequence ID" value="HIQ96324.1"/>
    <property type="molecule type" value="Genomic_DNA"/>
</dbReference>
<dbReference type="Proteomes" id="UP000886886">
    <property type="component" value="Unassembled WGS sequence"/>
</dbReference>
<name>A0A9D0ZV44_9FIRM</name>
<gene>
    <name evidence="2" type="ORF">IAB26_07150</name>
</gene>
<organism evidence="2 3">
    <name type="scientific">Candidatus Limivivens merdigallinarum</name>
    <dbReference type="NCBI Taxonomy" id="2840859"/>
    <lineage>
        <taxon>Bacteria</taxon>
        <taxon>Bacillati</taxon>
        <taxon>Bacillota</taxon>
        <taxon>Clostridia</taxon>
        <taxon>Lachnospirales</taxon>
        <taxon>Lachnospiraceae</taxon>
        <taxon>Lachnospiraceae incertae sedis</taxon>
        <taxon>Candidatus Limivivens</taxon>
    </lineage>
</organism>
<dbReference type="SUPFAM" id="SSF53850">
    <property type="entry name" value="Periplasmic binding protein-like II"/>
    <property type="match status" value="1"/>
</dbReference>
<dbReference type="InterPro" id="IPR006059">
    <property type="entry name" value="SBP"/>
</dbReference>
<sequence length="492" mass="56303">MAIGKRKGKLAGIAGIGMMVFLGIGGRLLADSGTELPMITVASVKVEQENFAGEEISHALDEYVSPLIGAHVRLEFLEIERYAQIMNRYAASDVMPDVFLMLSNSSYRQWKEEGKMRNLSSLLEQYGQGILNEVPEEYFGSYMEEREIYAIPCLNDRAHAFGFEYRKEIAKRYGLPMEKVKQVSDLTEIFEMLKEKNPDMIACSNLYYSDWDVMGDGLGVLMGDGQNPEIVNLYETEEYQDYYRLLYLWEEEGYLLDEDIGYRSINNFVSSPEIFGKMAGYHPALLPIDSVDSGEDIGFIPLTPTVMRETDLNGNAYGISSSCQYPEAAMKFLNLMFSDPKVVNLLCYGIEGEHYQVIDHEKGIIDYADGVTRRTSTYSQFRTYHWGNQHLAYVWKGFPEDVWEQEIQYNDTAPRSLANGFQFNPEPVQEEYGDCLSVTSRYLPLLERREGHVESLLEEMTRQLNEAGIDRVIQEKQRQFDAYLEAKANEKS</sequence>
<reference evidence="2" key="1">
    <citation type="submission" date="2020-10" db="EMBL/GenBank/DDBJ databases">
        <authorList>
            <person name="Gilroy R."/>
        </authorList>
    </citation>
    <scope>NUCLEOTIDE SEQUENCE</scope>
    <source>
        <strain evidence="2">ChiSjej3B21-11622</strain>
    </source>
</reference>
<dbReference type="Pfam" id="PF12010">
    <property type="entry name" value="DUF3502"/>
    <property type="match status" value="1"/>
</dbReference>
<evidence type="ECO:0000313" key="3">
    <source>
        <dbReference type="Proteomes" id="UP000886886"/>
    </source>
</evidence>
<proteinExistence type="predicted"/>
<dbReference type="Pfam" id="PF01547">
    <property type="entry name" value="SBP_bac_1"/>
    <property type="match status" value="1"/>
</dbReference>
<protein>
    <submittedName>
        <fullName evidence="2">ABC transporter substrate-binding protein</fullName>
    </submittedName>
</protein>
<evidence type="ECO:0000259" key="1">
    <source>
        <dbReference type="Pfam" id="PF12010"/>
    </source>
</evidence>
<dbReference type="AlphaFoldDB" id="A0A9D0ZV44"/>
<accession>A0A9D0ZV44</accession>
<comment type="caution">
    <text evidence="2">The sequence shown here is derived from an EMBL/GenBank/DDBJ whole genome shotgun (WGS) entry which is preliminary data.</text>
</comment>
<dbReference type="Gene3D" id="3.40.190.10">
    <property type="entry name" value="Periplasmic binding protein-like II"/>
    <property type="match status" value="1"/>
</dbReference>